<evidence type="ECO:0000259" key="8">
    <source>
        <dbReference type="PROSITE" id="PS50048"/>
    </source>
</evidence>
<dbReference type="AlphaFoldDB" id="A0A9P6W9I6"/>
<evidence type="ECO:0000256" key="4">
    <source>
        <dbReference type="ARBA" id="ARBA00023015"/>
    </source>
</evidence>
<keyword evidence="5" id="KW-0238">DNA-binding</keyword>
<dbReference type="Proteomes" id="UP000750334">
    <property type="component" value="Unassembled WGS sequence"/>
</dbReference>
<dbReference type="PANTHER" id="PTHR47540">
    <property type="entry name" value="THIAMINE REPRESSIBLE GENES REGULATORY PROTEIN THI5"/>
    <property type="match status" value="1"/>
</dbReference>
<keyword evidence="6" id="KW-0804">Transcription</keyword>
<dbReference type="PROSITE" id="PS50048">
    <property type="entry name" value="ZN2_CY6_FUNGAL_2"/>
    <property type="match status" value="1"/>
</dbReference>
<dbReference type="InterPro" id="IPR051711">
    <property type="entry name" value="Stress_Response_Reg"/>
</dbReference>
<keyword evidence="7" id="KW-0539">Nucleus</keyword>
<dbReference type="GO" id="GO:0043565">
    <property type="term" value="F:sequence-specific DNA binding"/>
    <property type="evidence" value="ECO:0007669"/>
    <property type="project" value="TreeGrafter"/>
</dbReference>
<dbReference type="CDD" id="cd12148">
    <property type="entry name" value="fungal_TF_MHR"/>
    <property type="match status" value="1"/>
</dbReference>
<evidence type="ECO:0000256" key="7">
    <source>
        <dbReference type="ARBA" id="ARBA00023242"/>
    </source>
</evidence>
<reference evidence="9 10" key="1">
    <citation type="submission" date="2020-11" db="EMBL/GenBank/DDBJ databases">
        <title>Kefir isolates.</title>
        <authorList>
            <person name="Marcisauskas S."/>
            <person name="Kim Y."/>
            <person name="Blasche S."/>
        </authorList>
    </citation>
    <scope>NUCLEOTIDE SEQUENCE [LARGE SCALE GENOMIC DNA]</scope>
    <source>
        <strain evidence="9 10">OG2</strain>
    </source>
</reference>
<keyword evidence="3" id="KW-0862">Zinc</keyword>
<keyword evidence="10" id="KW-1185">Reference proteome</keyword>
<evidence type="ECO:0000256" key="5">
    <source>
        <dbReference type="ARBA" id="ARBA00023125"/>
    </source>
</evidence>
<keyword evidence="2" id="KW-0479">Metal-binding</keyword>
<dbReference type="PANTHER" id="PTHR47540:SF2">
    <property type="entry name" value="ZN(II)2CYS6 TRANSCRIPTION FACTOR (EUROFUNG)"/>
    <property type="match status" value="1"/>
</dbReference>
<dbReference type="SMART" id="SM00066">
    <property type="entry name" value="GAL4"/>
    <property type="match status" value="1"/>
</dbReference>
<dbReference type="CDD" id="cd00067">
    <property type="entry name" value="GAL4"/>
    <property type="match status" value="1"/>
</dbReference>
<evidence type="ECO:0000313" key="10">
    <source>
        <dbReference type="Proteomes" id="UP000750334"/>
    </source>
</evidence>
<dbReference type="OrthoDB" id="4064873at2759"/>
<dbReference type="GO" id="GO:0005634">
    <property type="term" value="C:nucleus"/>
    <property type="evidence" value="ECO:0007669"/>
    <property type="project" value="UniProtKB-SubCell"/>
</dbReference>
<protein>
    <recommendedName>
        <fullName evidence="8">Zn(2)-C6 fungal-type domain-containing protein</fullName>
    </recommendedName>
</protein>
<dbReference type="GO" id="GO:0008270">
    <property type="term" value="F:zinc ion binding"/>
    <property type="evidence" value="ECO:0007669"/>
    <property type="project" value="InterPro"/>
</dbReference>
<dbReference type="GO" id="GO:0045944">
    <property type="term" value="P:positive regulation of transcription by RNA polymerase II"/>
    <property type="evidence" value="ECO:0007669"/>
    <property type="project" value="TreeGrafter"/>
</dbReference>
<comment type="caution">
    <text evidence="9">The sequence shown here is derived from an EMBL/GenBank/DDBJ whole genome shotgun (WGS) entry which is preliminary data.</text>
</comment>
<dbReference type="PROSITE" id="PS00463">
    <property type="entry name" value="ZN2_CY6_FUNGAL_1"/>
    <property type="match status" value="1"/>
</dbReference>
<organism evidence="9 10">
    <name type="scientific">Maudiozyma exigua</name>
    <name type="common">Yeast</name>
    <name type="synonym">Kazachstania exigua</name>
    <dbReference type="NCBI Taxonomy" id="34358"/>
    <lineage>
        <taxon>Eukaryota</taxon>
        <taxon>Fungi</taxon>
        <taxon>Dikarya</taxon>
        <taxon>Ascomycota</taxon>
        <taxon>Saccharomycotina</taxon>
        <taxon>Saccharomycetes</taxon>
        <taxon>Saccharomycetales</taxon>
        <taxon>Saccharomycetaceae</taxon>
        <taxon>Maudiozyma</taxon>
    </lineage>
</organism>
<dbReference type="SUPFAM" id="SSF57701">
    <property type="entry name" value="Zn2/Cys6 DNA-binding domain"/>
    <property type="match status" value="1"/>
</dbReference>
<keyword evidence="4" id="KW-0805">Transcription regulation</keyword>
<evidence type="ECO:0000256" key="1">
    <source>
        <dbReference type="ARBA" id="ARBA00004123"/>
    </source>
</evidence>
<dbReference type="EMBL" id="PUHR01000077">
    <property type="protein sequence ID" value="KAG0668160.1"/>
    <property type="molecule type" value="Genomic_DNA"/>
</dbReference>
<proteinExistence type="predicted"/>
<evidence type="ECO:0000256" key="2">
    <source>
        <dbReference type="ARBA" id="ARBA00022723"/>
    </source>
</evidence>
<dbReference type="Gene3D" id="4.10.240.10">
    <property type="entry name" value="Zn(2)-C6 fungal-type DNA-binding domain"/>
    <property type="match status" value="1"/>
</dbReference>
<comment type="subcellular location">
    <subcellularLocation>
        <location evidence="1">Nucleus</location>
    </subcellularLocation>
</comment>
<dbReference type="Pfam" id="PF00172">
    <property type="entry name" value="Zn_clus"/>
    <property type="match status" value="1"/>
</dbReference>
<feature type="domain" description="Zn(2)-C6 fungal-type" evidence="8">
    <location>
        <begin position="25"/>
        <end position="54"/>
    </location>
</feature>
<evidence type="ECO:0000256" key="6">
    <source>
        <dbReference type="ARBA" id="ARBA00023163"/>
    </source>
</evidence>
<dbReference type="InterPro" id="IPR036864">
    <property type="entry name" value="Zn2-C6_fun-type_DNA-bd_sf"/>
</dbReference>
<dbReference type="InterPro" id="IPR007219">
    <property type="entry name" value="XnlR_reg_dom"/>
</dbReference>
<dbReference type="InterPro" id="IPR001138">
    <property type="entry name" value="Zn2Cys6_DnaBD"/>
</dbReference>
<dbReference type="Pfam" id="PF04082">
    <property type="entry name" value="Fungal_trans"/>
    <property type="match status" value="1"/>
</dbReference>
<accession>A0A9P6W9I6</accession>
<dbReference type="SMART" id="SM00906">
    <property type="entry name" value="Fungal_trans"/>
    <property type="match status" value="1"/>
</dbReference>
<evidence type="ECO:0000313" key="9">
    <source>
        <dbReference type="EMBL" id="KAG0668160.1"/>
    </source>
</evidence>
<name>A0A9P6W9I6_MAUEX</name>
<dbReference type="GO" id="GO:0000981">
    <property type="term" value="F:DNA-binding transcription factor activity, RNA polymerase II-specific"/>
    <property type="evidence" value="ECO:0007669"/>
    <property type="project" value="InterPro"/>
</dbReference>
<dbReference type="GO" id="GO:0006351">
    <property type="term" value="P:DNA-templated transcription"/>
    <property type="evidence" value="ECO:0007669"/>
    <property type="project" value="InterPro"/>
</dbReference>
<evidence type="ECO:0000256" key="3">
    <source>
        <dbReference type="ARBA" id="ARBA00022833"/>
    </source>
</evidence>
<sequence length="808" mass="92821">MNSSNENSPAMSNGVEKKRIRVTKACEHCKRRKVKCDGTYPCKICVSHNLQCNYDYTTGKPRGKYKKKTNKIEKIVTNDGINTQSATNVNGVYVEDQTAKLLLQLGSNLNNSNVSNLKDANTMEYNDTSNNDSKLSTPSSDISRIASIGNILGTHSKHPSTTESKSSRSPWFCYSYEKYRFHTRYQNVLPFLFGKSSISNLSDFIIKSNNLEIPRVQNYGWNMSGGHYLKLKTLNNHDLQTDTILNFDNVLHISIVQKLLSYYFDSVNKPLSIIHEKMFWQQFNNGFLQQRKTQNNKSAKLFVSILYLILTIAIRFHDGEAKSPIDFTTEERDFLAQNTKRLENYLFSYAYTVVTKLTFEWESFELIQSWLLIAFYLRTSHRQIATWNALSKAITMCKGMSLELGILPDKHMPGDFMKSWHCFWLCFIMDKLISFQVGRKYQLDLPGDAMANPRVHYSDVMENDKDIWFQEETIQMYELALFITRYQRPNGQELNIEESNSFRTDLKKWLSRQLQGNLYNLMTNTTDFKPWQIQPFLTYLDIRLTFESKSVFCLLNPPENHTKDNVFEFSIDYDSLITTGELALTILETVNKKERYFIPWWLNLSVLFTVSVTNLVMVHSGIRSSNSKANLDRCMTLWNVLESTTSKNPPSMLVQCVWCLKMLNYISCLRLVNTATILNEVIGVNLGDNSPNKNNFHQFSKDGEDQVDEETVNEPAHVPVPNTTPVPSHLSRLSETVVPNPSSQTQLLNLLAPVPEVNMTYPNVRDQTPAANSNSNSGLMNGTVNSTPSDFLEDDLFANLQWFDQTFI</sequence>
<gene>
    <name evidence="9" type="ORF">C6P45_004950</name>
</gene>